<evidence type="ECO:0000259" key="4">
    <source>
        <dbReference type="Pfam" id="PF07635"/>
    </source>
</evidence>
<evidence type="ECO:0000313" key="5">
    <source>
        <dbReference type="EMBL" id="QDU22687.1"/>
    </source>
</evidence>
<dbReference type="GO" id="GO:0009055">
    <property type="term" value="F:electron transfer activity"/>
    <property type="evidence" value="ECO:0007669"/>
    <property type="project" value="InterPro"/>
</dbReference>
<protein>
    <submittedName>
        <fullName evidence="5">Planctomycete cytochrome C</fullName>
    </submittedName>
</protein>
<dbReference type="SUPFAM" id="SSF46626">
    <property type="entry name" value="Cytochrome c"/>
    <property type="match status" value="1"/>
</dbReference>
<dbReference type="OrthoDB" id="127107at2"/>
<dbReference type="Pfam" id="PF07583">
    <property type="entry name" value="PSCyt2"/>
    <property type="match status" value="1"/>
</dbReference>
<feature type="chain" id="PRO_5022239827" evidence="1">
    <location>
        <begin position="20"/>
        <end position="820"/>
    </location>
</feature>
<dbReference type="InterPro" id="IPR036909">
    <property type="entry name" value="Cyt_c-like_dom_sf"/>
</dbReference>
<feature type="domain" description="DUF1549" evidence="2">
    <location>
        <begin position="138"/>
        <end position="343"/>
    </location>
</feature>
<dbReference type="AlphaFoldDB" id="A0A517XYT3"/>
<proteinExistence type="predicted"/>
<dbReference type="Proteomes" id="UP000319576">
    <property type="component" value="Chromosome"/>
</dbReference>
<reference evidence="5 6" key="1">
    <citation type="submission" date="2019-02" db="EMBL/GenBank/DDBJ databases">
        <title>Deep-cultivation of Planctomycetes and their phenomic and genomic characterization uncovers novel biology.</title>
        <authorList>
            <person name="Wiegand S."/>
            <person name="Jogler M."/>
            <person name="Boedeker C."/>
            <person name="Pinto D."/>
            <person name="Vollmers J."/>
            <person name="Rivas-Marin E."/>
            <person name="Kohn T."/>
            <person name="Peeters S.H."/>
            <person name="Heuer A."/>
            <person name="Rast P."/>
            <person name="Oberbeckmann S."/>
            <person name="Bunk B."/>
            <person name="Jeske O."/>
            <person name="Meyerdierks A."/>
            <person name="Storesund J.E."/>
            <person name="Kallscheuer N."/>
            <person name="Luecker S."/>
            <person name="Lage O.M."/>
            <person name="Pohl T."/>
            <person name="Merkel B.J."/>
            <person name="Hornburger P."/>
            <person name="Mueller R.-W."/>
            <person name="Bruemmer F."/>
            <person name="Labrenz M."/>
            <person name="Spormann A.M."/>
            <person name="Op den Camp H."/>
            <person name="Overmann J."/>
            <person name="Amann R."/>
            <person name="Jetten M.S.M."/>
            <person name="Mascher T."/>
            <person name="Medema M.H."/>
            <person name="Devos D.P."/>
            <person name="Kaster A.-K."/>
            <person name="Ovreas L."/>
            <person name="Rohde M."/>
            <person name="Galperin M.Y."/>
            <person name="Jogler C."/>
        </authorList>
    </citation>
    <scope>NUCLEOTIDE SEQUENCE [LARGE SCALE GENOMIC DNA]</scope>
    <source>
        <strain evidence="5 6">ETA_A1</strain>
    </source>
</reference>
<dbReference type="PANTHER" id="PTHR35889">
    <property type="entry name" value="CYCLOINULO-OLIGOSACCHARIDE FRUCTANOTRANSFERASE-RELATED"/>
    <property type="match status" value="1"/>
</dbReference>
<evidence type="ECO:0000259" key="2">
    <source>
        <dbReference type="Pfam" id="PF07583"/>
    </source>
</evidence>
<gene>
    <name evidence="5" type="ORF">ETAA1_46710</name>
</gene>
<dbReference type="RefSeq" id="WP_145242622.1">
    <property type="nucleotide sequence ID" value="NZ_CP036273.1"/>
</dbReference>
<feature type="domain" description="DUF1553" evidence="3">
    <location>
        <begin position="510"/>
        <end position="763"/>
    </location>
</feature>
<feature type="domain" description="Cytochrome C Planctomycete-type" evidence="4">
    <location>
        <begin position="39"/>
        <end position="94"/>
    </location>
</feature>
<dbReference type="InterPro" id="IPR022655">
    <property type="entry name" value="DUF1553"/>
</dbReference>
<sequence length="820" mass="91671" precursor="true">MPLRLSLLLFALAPGTALADAPPKVDFARDVLPILSDNCFACHGPDAKARKGDLRLDTKDDAHASGSIVPGKSADSELYKRITSADPTEVMPPAKNVKQLTPQQKDVLKRWIDQGAPWGRHWAFEPPTRPPVPGNGNPIDAFVQARLRKEKLTPAPAATKEQLIRRVTLDLTGLPPTPAEVDAFAADPAPDAFEKVVDRLLASPRYGERMAWDWLDAARYADSNGYQGDNERTMWPWRDWVVRAFNDNMPYDRFTVWQLAGDLMPNATREQILATGFNRNHMINGEGGRIPEENRIEYVFDQTETLGTIWLGLTLTCSRCHDHKFDPISRRDYYRLFAYFNQTPVNGGGGNGQTPPVIDFSTPDMETRLKAAQKSLDEVVGKLTPVEKRFRDDAAVTTKDGKYESKLPAVIESALRKGPNGRTDANQDELAKHYEKSEPAYVAQLKEFRKRKGERDAAAGAIPKVMVMGDMPKPRDTFILTRGTYDKHEDKVQPGVPESLPALPKDAPVNRLALANWVVAKDNPLTARVTVNRYWQTFFGTGLVKTADDFGVQGERPSHPELLDWLAVEFRDGGWDVKKLVRLIVTSQTYRQSSKVTAEARERDPENRLLARGPRHRLPSWMLRDQALFAAGIMTPTVGGTPVRTYQPPGIWEEATFGFKRYQQDTGAALYRRSLYVFWRRIVGPTMFFDTANRQTCAVKTTTTNTPLHALTTLNDTTFVEAARVLAQRAMIEGGKDDADRLRAAFRHAVGRVPADAEVGILRGALDRQRRLYSADRAAASRLLSVGEMPRRTDLDVVEHAALTAVCTLILNLDETLTKQ</sequence>
<dbReference type="PANTHER" id="PTHR35889:SF3">
    <property type="entry name" value="F-BOX DOMAIN-CONTAINING PROTEIN"/>
    <property type="match status" value="1"/>
</dbReference>
<evidence type="ECO:0000259" key="3">
    <source>
        <dbReference type="Pfam" id="PF07587"/>
    </source>
</evidence>
<dbReference type="Gene3D" id="1.10.760.10">
    <property type="entry name" value="Cytochrome c-like domain"/>
    <property type="match status" value="1"/>
</dbReference>
<keyword evidence="6" id="KW-1185">Reference proteome</keyword>
<keyword evidence="1" id="KW-0732">Signal</keyword>
<dbReference type="KEGG" id="uli:ETAA1_46710"/>
<dbReference type="InterPro" id="IPR011429">
    <property type="entry name" value="Cyt_c_Planctomycete-type"/>
</dbReference>
<dbReference type="Pfam" id="PF07635">
    <property type="entry name" value="PSCyt1"/>
    <property type="match status" value="1"/>
</dbReference>
<evidence type="ECO:0000313" key="6">
    <source>
        <dbReference type="Proteomes" id="UP000319576"/>
    </source>
</evidence>
<dbReference type="Pfam" id="PF07587">
    <property type="entry name" value="PSD1"/>
    <property type="match status" value="1"/>
</dbReference>
<accession>A0A517XYT3</accession>
<feature type="signal peptide" evidence="1">
    <location>
        <begin position="1"/>
        <end position="19"/>
    </location>
</feature>
<dbReference type="EMBL" id="CP036273">
    <property type="protein sequence ID" value="QDU22687.1"/>
    <property type="molecule type" value="Genomic_DNA"/>
</dbReference>
<dbReference type="InterPro" id="IPR011444">
    <property type="entry name" value="DUF1549"/>
</dbReference>
<organism evidence="5 6">
    <name type="scientific">Urbifossiella limnaea</name>
    <dbReference type="NCBI Taxonomy" id="2528023"/>
    <lineage>
        <taxon>Bacteria</taxon>
        <taxon>Pseudomonadati</taxon>
        <taxon>Planctomycetota</taxon>
        <taxon>Planctomycetia</taxon>
        <taxon>Gemmatales</taxon>
        <taxon>Gemmataceae</taxon>
        <taxon>Urbifossiella</taxon>
    </lineage>
</organism>
<evidence type="ECO:0000256" key="1">
    <source>
        <dbReference type="SAM" id="SignalP"/>
    </source>
</evidence>
<name>A0A517XYT3_9BACT</name>
<dbReference type="GO" id="GO:0020037">
    <property type="term" value="F:heme binding"/>
    <property type="evidence" value="ECO:0007669"/>
    <property type="project" value="InterPro"/>
</dbReference>